<dbReference type="InterPro" id="IPR020472">
    <property type="entry name" value="WD40_PAC1"/>
</dbReference>
<dbReference type="Gene3D" id="2.130.10.10">
    <property type="entry name" value="YVTN repeat-like/Quinoprotein amine dehydrogenase"/>
    <property type="match status" value="3"/>
</dbReference>
<dbReference type="Ensembl" id="ENSNMLT00000030533.1">
    <property type="protein sequence ID" value="ENSNMLP00000027329.1"/>
    <property type="gene ID" value="ENSNMLG00000017416.1"/>
</dbReference>
<dbReference type="GO" id="GO:0000045">
    <property type="term" value="P:autophagosome assembly"/>
    <property type="evidence" value="ECO:0007669"/>
    <property type="project" value="InterPro"/>
</dbReference>
<dbReference type="InterPro" id="IPR036322">
    <property type="entry name" value="WD40_repeat_dom_sf"/>
</dbReference>
<organism evidence="6 7">
    <name type="scientific">Neogobius melanostomus</name>
    <name type="common">round goby</name>
    <dbReference type="NCBI Taxonomy" id="47308"/>
    <lineage>
        <taxon>Eukaryota</taxon>
        <taxon>Metazoa</taxon>
        <taxon>Chordata</taxon>
        <taxon>Craniata</taxon>
        <taxon>Vertebrata</taxon>
        <taxon>Euteleostomi</taxon>
        <taxon>Actinopterygii</taxon>
        <taxon>Neopterygii</taxon>
        <taxon>Teleostei</taxon>
        <taxon>Neoteleostei</taxon>
        <taxon>Acanthomorphata</taxon>
        <taxon>Gobiaria</taxon>
        <taxon>Gobiiformes</taxon>
        <taxon>Gobioidei</taxon>
        <taxon>Gobiidae</taxon>
        <taxon>Benthophilinae</taxon>
        <taxon>Neogobiini</taxon>
        <taxon>Neogobius</taxon>
    </lineage>
</organism>
<proteinExistence type="predicted"/>
<feature type="repeat" description="WD" evidence="3">
    <location>
        <begin position="270"/>
        <end position="311"/>
    </location>
</feature>
<reference evidence="6" key="2">
    <citation type="submission" date="2025-09" db="UniProtKB">
        <authorList>
            <consortium name="Ensembl"/>
        </authorList>
    </citation>
    <scope>IDENTIFICATION</scope>
</reference>
<feature type="repeat" description="WD" evidence="3">
    <location>
        <begin position="496"/>
        <end position="524"/>
    </location>
</feature>
<dbReference type="PROSITE" id="PS50082">
    <property type="entry name" value="WD_REPEATS_2"/>
    <property type="match status" value="4"/>
</dbReference>
<dbReference type="SUPFAM" id="SSF50978">
    <property type="entry name" value="WD40 repeat-like"/>
    <property type="match status" value="1"/>
</dbReference>
<dbReference type="InterPro" id="IPR015943">
    <property type="entry name" value="WD40/YVTN_repeat-like_dom_sf"/>
</dbReference>
<dbReference type="Proteomes" id="UP000694523">
    <property type="component" value="Unplaced"/>
</dbReference>
<dbReference type="InterPro" id="IPR001680">
    <property type="entry name" value="WD40_rpt"/>
</dbReference>
<feature type="region of interest" description="Disordered" evidence="5">
    <location>
        <begin position="162"/>
        <end position="226"/>
    </location>
</feature>
<accession>A0A8C6TXW9</accession>
<dbReference type="PANTHER" id="PTHR19878">
    <property type="entry name" value="AUTOPHAGY PROTEIN 16-LIKE"/>
    <property type="match status" value="1"/>
</dbReference>
<dbReference type="InterPro" id="IPR045160">
    <property type="entry name" value="ATG16"/>
</dbReference>
<feature type="compositionally biased region" description="Basic and acidic residues" evidence="5">
    <location>
        <begin position="176"/>
        <end position="191"/>
    </location>
</feature>
<dbReference type="AlphaFoldDB" id="A0A8C6TXW9"/>
<feature type="repeat" description="WD" evidence="3">
    <location>
        <begin position="356"/>
        <end position="397"/>
    </location>
</feature>
<keyword evidence="2" id="KW-0677">Repeat</keyword>
<protein>
    <submittedName>
        <fullName evidence="6">Uncharacterized protein</fullName>
    </submittedName>
</protein>
<evidence type="ECO:0000256" key="2">
    <source>
        <dbReference type="ARBA" id="ARBA00022737"/>
    </source>
</evidence>
<name>A0A8C6TXW9_9GOBI</name>
<evidence type="ECO:0000313" key="7">
    <source>
        <dbReference type="Proteomes" id="UP000694523"/>
    </source>
</evidence>
<feature type="repeat" description="WD" evidence="3">
    <location>
        <begin position="314"/>
        <end position="355"/>
    </location>
</feature>
<evidence type="ECO:0000256" key="5">
    <source>
        <dbReference type="SAM" id="MobiDB-lite"/>
    </source>
</evidence>
<feature type="coiled-coil region" evidence="4">
    <location>
        <begin position="120"/>
        <end position="162"/>
    </location>
</feature>
<reference evidence="6" key="1">
    <citation type="submission" date="2025-08" db="UniProtKB">
        <authorList>
            <consortium name="Ensembl"/>
        </authorList>
    </citation>
    <scope>IDENTIFICATION</scope>
</reference>
<evidence type="ECO:0000256" key="1">
    <source>
        <dbReference type="ARBA" id="ARBA00022574"/>
    </source>
</evidence>
<dbReference type="PROSITE" id="PS50294">
    <property type="entry name" value="WD_REPEATS_REGION"/>
    <property type="match status" value="2"/>
</dbReference>
<sequence length="560" mass="62478">MACAWRRHIVHELKRRDRNQSTRFMQLFTHYSRLLERTNGIRASLSCSQSYVHLLQNELHSLDIGQLACEVVELQHKLELKDRVLGEQLNRLCEAALRLQGALESRSELHGRAEMMHETNAALKCQYDSLLRRQEKAELALRQEVEHESRLLEQLIQSKREEAQRMNCHNSRRSRAREVKLQKLHSERSEVSADSVSAPVSRGPSPTAPPAPPVDQRTRSASASSPRILSSIRDLFTKRRVRSLSLEVDLFRPTAFCVSSGPPTCAQHVWEPQDEGVHCVSFSRCADVLATAGTDRRLKLWDVRNGSLSVGATLFGFTESVTCIDFDQTGFRVLASTSDKSALLWQLDDSVPRLTLSGHRRKVSAARFCSASPLVVTGSADGSIRLWDLHREACTHVVEVGSHCSDLVCSDSSVFSSHFDGRLRLWDLRSVTCVMELRCPDRVTCLDLSADSLMLLSCCRDDALHLFDLRGRGFNHTCLSAEGFVCGSDSNKAVISPDRGLAAGGSSDGTVYVWDVSSGRVQTRLTDQHNSSLCGVSWSISGRYLASVDKCRRAVLWSDT</sequence>
<dbReference type="Pfam" id="PF00400">
    <property type="entry name" value="WD40"/>
    <property type="match status" value="5"/>
</dbReference>
<keyword evidence="1 3" id="KW-0853">WD repeat</keyword>
<keyword evidence="4" id="KW-0175">Coiled coil</keyword>
<dbReference type="PANTHER" id="PTHR19878:SF7">
    <property type="entry name" value="PROTEIN ATG16L2"/>
    <property type="match status" value="1"/>
</dbReference>
<dbReference type="InterPro" id="IPR019775">
    <property type="entry name" value="WD40_repeat_CS"/>
</dbReference>
<evidence type="ECO:0000256" key="4">
    <source>
        <dbReference type="SAM" id="Coils"/>
    </source>
</evidence>
<keyword evidence="7" id="KW-1185">Reference proteome</keyword>
<dbReference type="PROSITE" id="PS00678">
    <property type="entry name" value="WD_REPEATS_1"/>
    <property type="match status" value="3"/>
</dbReference>
<dbReference type="SMART" id="SM00320">
    <property type="entry name" value="WD40"/>
    <property type="match status" value="7"/>
</dbReference>
<dbReference type="PRINTS" id="PR00320">
    <property type="entry name" value="GPROTEINBRPT"/>
</dbReference>
<evidence type="ECO:0000256" key="3">
    <source>
        <dbReference type="PROSITE-ProRule" id="PRU00221"/>
    </source>
</evidence>
<dbReference type="CDD" id="cd00200">
    <property type="entry name" value="WD40"/>
    <property type="match status" value="1"/>
</dbReference>
<evidence type="ECO:0000313" key="6">
    <source>
        <dbReference type="Ensembl" id="ENSNMLP00000027329.1"/>
    </source>
</evidence>